<dbReference type="Proteomes" id="UP000494115">
    <property type="component" value="Unassembled WGS sequence"/>
</dbReference>
<protein>
    <submittedName>
        <fullName evidence="1">Uncharacterized protein</fullName>
    </submittedName>
</protein>
<gene>
    <name evidence="1" type="ORF">LMG28138_05455</name>
</gene>
<dbReference type="AlphaFoldDB" id="A0A6S7BVB4"/>
<name>A0A6S7BVB4_9BURK</name>
<sequence>MLSRTLIVHAETEFAPIYEGEPLFSECERFLRDRGFMFHHFHSKEGRRVLANGSAVGLAPSQSLWADSVFVPSFERLKSLTANQLVRFGWLMHTVYSAADFAMLGFSLAAKAGGPDYAPAYREMLAATNALSAPSGGAA</sequence>
<organism evidence="1 2">
    <name type="scientific">Pararobbsia alpina</name>
    <dbReference type="NCBI Taxonomy" id="621374"/>
    <lineage>
        <taxon>Bacteria</taxon>
        <taxon>Pseudomonadati</taxon>
        <taxon>Pseudomonadota</taxon>
        <taxon>Betaproteobacteria</taxon>
        <taxon>Burkholderiales</taxon>
        <taxon>Burkholderiaceae</taxon>
        <taxon>Pararobbsia</taxon>
    </lineage>
</organism>
<reference evidence="1 2" key="1">
    <citation type="submission" date="2020-04" db="EMBL/GenBank/DDBJ databases">
        <authorList>
            <person name="De Canck E."/>
        </authorList>
    </citation>
    <scope>NUCLEOTIDE SEQUENCE [LARGE SCALE GENOMIC DNA]</scope>
    <source>
        <strain evidence="1 2">LMG 28138</strain>
    </source>
</reference>
<evidence type="ECO:0000313" key="2">
    <source>
        <dbReference type="Proteomes" id="UP000494115"/>
    </source>
</evidence>
<proteinExistence type="predicted"/>
<dbReference type="EMBL" id="CADIKM010000060">
    <property type="protein sequence ID" value="CAB3804062.1"/>
    <property type="molecule type" value="Genomic_DNA"/>
</dbReference>
<keyword evidence="2" id="KW-1185">Reference proteome</keyword>
<accession>A0A6S7BVB4</accession>
<evidence type="ECO:0000313" key="1">
    <source>
        <dbReference type="EMBL" id="CAB3804062.1"/>
    </source>
</evidence>